<evidence type="ECO:0000256" key="1">
    <source>
        <dbReference type="ARBA" id="ARBA00022679"/>
    </source>
</evidence>
<dbReference type="CDD" id="cd00683">
    <property type="entry name" value="Trans_IPPS_HH"/>
    <property type="match status" value="1"/>
</dbReference>
<proteinExistence type="predicted"/>
<keyword evidence="1 2" id="KW-0808">Transferase</keyword>
<dbReference type="NCBIfam" id="TIGR03465">
    <property type="entry name" value="HpnD"/>
    <property type="match status" value="1"/>
</dbReference>
<dbReference type="SFLD" id="SFLDG01018">
    <property type="entry name" value="Squalene/Phytoene_Synthase_Lik"/>
    <property type="match status" value="1"/>
</dbReference>
<dbReference type="RefSeq" id="WP_171708501.1">
    <property type="nucleotide sequence ID" value="NZ_JAAVLW010000002.1"/>
</dbReference>
<evidence type="ECO:0000313" key="3">
    <source>
        <dbReference type="Proteomes" id="UP000528734"/>
    </source>
</evidence>
<dbReference type="Proteomes" id="UP000528734">
    <property type="component" value="Unassembled WGS sequence"/>
</dbReference>
<dbReference type="Gene3D" id="1.10.600.10">
    <property type="entry name" value="Farnesyl Diphosphate Synthase"/>
    <property type="match status" value="1"/>
</dbReference>
<dbReference type="InterPro" id="IPR002060">
    <property type="entry name" value="Squ/phyt_synthse"/>
</dbReference>
<evidence type="ECO:0000313" key="2">
    <source>
        <dbReference type="EMBL" id="NOJ45586.1"/>
    </source>
</evidence>
<dbReference type="EC" id="2.5.1.103" evidence="2"/>
<dbReference type="PROSITE" id="PS01045">
    <property type="entry name" value="SQUALEN_PHYTOEN_SYN_2"/>
    <property type="match status" value="1"/>
</dbReference>
<dbReference type="PANTHER" id="PTHR31480">
    <property type="entry name" value="BIFUNCTIONAL LYCOPENE CYCLASE/PHYTOENE SYNTHASE"/>
    <property type="match status" value="1"/>
</dbReference>
<accession>A0A7Y4M0N9</accession>
<dbReference type="GO" id="GO:0016117">
    <property type="term" value="P:carotenoid biosynthetic process"/>
    <property type="evidence" value="ECO:0007669"/>
    <property type="project" value="InterPro"/>
</dbReference>
<dbReference type="GO" id="GO:0051996">
    <property type="term" value="F:squalene synthase [NAD(P)H] activity"/>
    <property type="evidence" value="ECO:0007669"/>
    <property type="project" value="InterPro"/>
</dbReference>
<dbReference type="EMBL" id="JAAVLW010000002">
    <property type="protein sequence ID" value="NOJ45586.1"/>
    <property type="molecule type" value="Genomic_DNA"/>
</dbReference>
<dbReference type="SFLD" id="SFLDG01212">
    <property type="entry name" value="Phytoene_synthase_like"/>
    <property type="match status" value="1"/>
</dbReference>
<dbReference type="SFLD" id="SFLDS00005">
    <property type="entry name" value="Isoprenoid_Synthase_Type_I"/>
    <property type="match status" value="1"/>
</dbReference>
<dbReference type="PROSITE" id="PS01044">
    <property type="entry name" value="SQUALEN_PHYTOEN_SYN_1"/>
    <property type="match status" value="1"/>
</dbReference>
<name>A0A7Y4M0N9_9BRAD</name>
<dbReference type="Pfam" id="PF00494">
    <property type="entry name" value="SQS_PSY"/>
    <property type="match status" value="1"/>
</dbReference>
<dbReference type="AlphaFoldDB" id="A0A7Y4M0N9"/>
<dbReference type="GO" id="GO:0004311">
    <property type="term" value="F:geranylgeranyl diphosphate synthase activity"/>
    <property type="evidence" value="ECO:0007669"/>
    <property type="project" value="InterPro"/>
</dbReference>
<reference evidence="2 3" key="1">
    <citation type="submission" date="2020-03" db="EMBL/GenBank/DDBJ databases">
        <title>Bradyrhizobium diversity isolated from nodules of Muelleranthus trifoliolatus.</title>
        <authorList>
            <person name="Klepa M."/>
            <person name="Helene L."/>
            <person name="Hungria M."/>
        </authorList>
    </citation>
    <scope>NUCLEOTIDE SEQUENCE [LARGE SCALE GENOMIC DNA]</scope>
    <source>
        <strain evidence="2 3">WSM 1744</strain>
    </source>
</reference>
<comment type="caution">
    <text evidence="2">The sequence shown here is derived from an EMBL/GenBank/DDBJ whole genome shotgun (WGS) entry which is preliminary data.</text>
</comment>
<dbReference type="SUPFAM" id="SSF48576">
    <property type="entry name" value="Terpenoid synthases"/>
    <property type="match status" value="1"/>
</dbReference>
<dbReference type="InterPro" id="IPR044843">
    <property type="entry name" value="Trans_IPPS_bact-type"/>
</dbReference>
<sequence length="279" mass="31386">MTVQTAAANADYGTTASGSSFYAAMRILPRSQREAMFQIYSFCRQVDDIADSDGPRPERLAALQQWRDDIDALYQGHPPPRLQDYVASVKTFGLKREDFLAIVDGMEMDVPQDIRAPDLATLDLYCDRVASAVGRLSVRVFGLPEEDGILLAHHLGRALQLTNILRDIDEDAGLGRLYLPRESLLLAGITSDNPQKVIADRALPKVCLPLAERAKKHFEKSDEIMKRNSRRAVRAPRIMSKYYRTILDLLLARGFAAPREPVRVHKWAKIAILLRYAII</sequence>
<keyword evidence="3" id="KW-1185">Reference proteome</keyword>
<protein>
    <submittedName>
        <fullName evidence="2">Presqualene diphosphate synthase HpnD</fullName>
        <ecNumber evidence="2">2.5.1.103</ecNumber>
    </submittedName>
</protein>
<dbReference type="InterPro" id="IPR033904">
    <property type="entry name" value="Trans_IPPS_HH"/>
</dbReference>
<organism evidence="2 3">
    <name type="scientific">Bradyrhizobium archetypum</name>
    <dbReference type="NCBI Taxonomy" id="2721160"/>
    <lineage>
        <taxon>Bacteria</taxon>
        <taxon>Pseudomonadati</taxon>
        <taxon>Pseudomonadota</taxon>
        <taxon>Alphaproteobacteria</taxon>
        <taxon>Hyphomicrobiales</taxon>
        <taxon>Nitrobacteraceae</taxon>
        <taxon>Bradyrhizobium</taxon>
    </lineage>
</organism>
<dbReference type="InterPro" id="IPR017828">
    <property type="entry name" value="SQ_synth_HpnD-like"/>
</dbReference>
<dbReference type="InterPro" id="IPR019845">
    <property type="entry name" value="Squalene/phytoene_synthase_CS"/>
</dbReference>
<dbReference type="InterPro" id="IPR008949">
    <property type="entry name" value="Isoprenoid_synthase_dom_sf"/>
</dbReference>
<gene>
    <name evidence="2" type="primary">hpnD</name>
    <name evidence="2" type="ORF">HCN50_04835</name>
</gene>